<dbReference type="SUPFAM" id="SSF46565">
    <property type="entry name" value="Chaperone J-domain"/>
    <property type="match status" value="1"/>
</dbReference>
<keyword evidence="7" id="KW-1185">Reference proteome</keyword>
<reference evidence="6 7" key="1">
    <citation type="submission" date="2019-09" db="EMBL/GenBank/DDBJ databases">
        <title>Geobacter sp. Red96, a novel strain isolated from paddy soil.</title>
        <authorList>
            <person name="Xu Z."/>
            <person name="Masuda Y."/>
            <person name="Itoh H."/>
            <person name="Senoo K."/>
        </authorList>
    </citation>
    <scope>NUCLEOTIDE SEQUENCE [LARGE SCALE GENOMIC DNA]</scope>
    <source>
        <strain evidence="6 7">Red96</strain>
    </source>
</reference>
<dbReference type="CDD" id="cd06257">
    <property type="entry name" value="DnaJ"/>
    <property type="match status" value="1"/>
</dbReference>
<evidence type="ECO:0000256" key="1">
    <source>
        <dbReference type="ARBA" id="ARBA00004240"/>
    </source>
</evidence>
<dbReference type="PANTHER" id="PTHR44140">
    <property type="entry name" value="LD25575P"/>
    <property type="match status" value="1"/>
</dbReference>
<evidence type="ECO:0000256" key="3">
    <source>
        <dbReference type="ARBA" id="ARBA00022824"/>
    </source>
</evidence>
<dbReference type="Proteomes" id="UP000420562">
    <property type="component" value="Unassembled WGS sequence"/>
</dbReference>
<name>A0A7J4ZN13_9BACT</name>
<gene>
    <name evidence="6" type="ORF">F6V25_15050</name>
</gene>
<evidence type="ECO:0000256" key="4">
    <source>
        <dbReference type="SAM" id="Phobius"/>
    </source>
</evidence>
<keyword evidence="2" id="KW-0732">Signal</keyword>
<dbReference type="GO" id="GO:0051087">
    <property type="term" value="F:protein-folding chaperone binding"/>
    <property type="evidence" value="ECO:0007669"/>
    <property type="project" value="TreeGrafter"/>
</dbReference>
<dbReference type="PROSITE" id="PS50076">
    <property type="entry name" value="DNAJ_2"/>
    <property type="match status" value="1"/>
</dbReference>
<dbReference type="RefSeq" id="WP_151129436.1">
    <property type="nucleotide sequence ID" value="NZ_VZQZ01000010.1"/>
</dbReference>
<dbReference type="SMART" id="SM00271">
    <property type="entry name" value="DnaJ"/>
    <property type="match status" value="1"/>
</dbReference>
<dbReference type="Pfam" id="PF10947">
    <property type="entry name" value="DUF2628"/>
    <property type="match status" value="1"/>
</dbReference>
<dbReference type="InterPro" id="IPR051727">
    <property type="entry name" value="DnaJ_C3_Co-chaperones"/>
</dbReference>
<keyword evidence="4" id="KW-0472">Membrane</keyword>
<proteinExistence type="predicted"/>
<evidence type="ECO:0000313" key="6">
    <source>
        <dbReference type="EMBL" id="KAB0664119.1"/>
    </source>
</evidence>
<evidence type="ECO:0000259" key="5">
    <source>
        <dbReference type="PROSITE" id="PS50076"/>
    </source>
</evidence>
<comment type="subcellular location">
    <subcellularLocation>
        <location evidence="1">Endoplasmic reticulum</location>
    </subcellularLocation>
</comment>
<dbReference type="InterPro" id="IPR036869">
    <property type="entry name" value="J_dom_sf"/>
</dbReference>
<accession>A0A7J4ZN13</accession>
<keyword evidence="4" id="KW-0812">Transmembrane</keyword>
<dbReference type="InterPro" id="IPR024399">
    <property type="entry name" value="DUF2628"/>
</dbReference>
<dbReference type="Gene3D" id="1.10.287.110">
    <property type="entry name" value="DnaJ domain"/>
    <property type="match status" value="1"/>
</dbReference>
<evidence type="ECO:0000313" key="7">
    <source>
        <dbReference type="Proteomes" id="UP000420562"/>
    </source>
</evidence>
<dbReference type="EMBL" id="VZQZ01000010">
    <property type="protein sequence ID" value="KAB0664119.1"/>
    <property type="molecule type" value="Genomic_DNA"/>
</dbReference>
<keyword evidence="4" id="KW-1133">Transmembrane helix</keyword>
<dbReference type="AlphaFoldDB" id="A0A7J4ZN13"/>
<feature type="transmembrane region" description="Helical" evidence="4">
    <location>
        <begin position="149"/>
        <end position="169"/>
    </location>
</feature>
<feature type="domain" description="J" evidence="5">
    <location>
        <begin position="6"/>
        <end position="67"/>
    </location>
</feature>
<dbReference type="GO" id="GO:0051787">
    <property type="term" value="F:misfolded protein binding"/>
    <property type="evidence" value="ECO:0007669"/>
    <property type="project" value="TreeGrafter"/>
</dbReference>
<dbReference type="PANTHER" id="PTHR44140:SF2">
    <property type="entry name" value="LD25575P"/>
    <property type="match status" value="1"/>
</dbReference>
<comment type="caution">
    <text evidence="6">The sequence shown here is derived from an EMBL/GenBank/DDBJ whole genome shotgun (WGS) entry which is preliminary data.</text>
</comment>
<feature type="transmembrane region" description="Helical" evidence="4">
    <location>
        <begin position="181"/>
        <end position="205"/>
    </location>
</feature>
<dbReference type="InterPro" id="IPR001623">
    <property type="entry name" value="DnaJ_domain"/>
</dbReference>
<sequence>MEKLRRYYEILDVVPGANLQEIKKAYRDAISVWHPDRFANNPKLQQKAQEKLKDINEAHDKIYSFFKEYGEPVFSSNETGIEGNKSGPVGNDDEELLLRRNYCSIVGKNNAFYVERFIKFKKKMGYSSWNWAAFLFCIPWTIYRKMYMLATMFIAIYAFWLYATFRILEISKINPNVEEELYFLMASVWCCKALYGIFANAVYFYHIERKTKQRK</sequence>
<keyword evidence="3" id="KW-0256">Endoplasmic reticulum</keyword>
<protein>
    <submittedName>
        <fullName evidence="6">DnaJ domain-containing protein</fullName>
    </submittedName>
</protein>
<organism evidence="6 7">
    <name type="scientific">Oryzomonas japonica</name>
    <dbReference type="NCBI Taxonomy" id="2603858"/>
    <lineage>
        <taxon>Bacteria</taxon>
        <taxon>Pseudomonadati</taxon>
        <taxon>Thermodesulfobacteriota</taxon>
        <taxon>Desulfuromonadia</taxon>
        <taxon>Geobacterales</taxon>
        <taxon>Geobacteraceae</taxon>
        <taxon>Oryzomonas</taxon>
    </lineage>
</organism>
<dbReference type="Pfam" id="PF00226">
    <property type="entry name" value="DnaJ"/>
    <property type="match status" value="1"/>
</dbReference>
<evidence type="ECO:0000256" key="2">
    <source>
        <dbReference type="ARBA" id="ARBA00022729"/>
    </source>
</evidence>
<dbReference type="PRINTS" id="PR00625">
    <property type="entry name" value="JDOMAIN"/>
</dbReference>
<dbReference type="GO" id="GO:0034975">
    <property type="term" value="P:protein folding in endoplasmic reticulum"/>
    <property type="evidence" value="ECO:0007669"/>
    <property type="project" value="TreeGrafter"/>
</dbReference>